<dbReference type="KEGG" id="cthd:CDO33_10645"/>
<dbReference type="InterPro" id="IPR002842">
    <property type="entry name" value="ATPase_V1_Esu"/>
</dbReference>
<proteinExistence type="inferred from homology"/>
<comment type="similarity">
    <text evidence="1">Belongs to the V-ATPase E subunit family.</text>
</comment>
<dbReference type="Gene3D" id="3.30.2320.30">
    <property type="entry name" value="ATP synthase, E subunit, C-terminal"/>
    <property type="match status" value="1"/>
</dbReference>
<reference evidence="6" key="1">
    <citation type="submission" date="2017-06" db="EMBL/GenBank/DDBJ databases">
        <title>Investigating the central metabolism of Clostridium thermosuccinogenes.</title>
        <authorList>
            <person name="Koendjbiharie J.G."/>
            <person name="Van Kranenburg R."/>
            <person name="Vriesendorp B."/>
        </authorList>
    </citation>
    <scope>NUCLEOTIDE SEQUENCE [LARGE SCALE GENOMIC DNA]</scope>
    <source>
        <strain evidence="6">DSM 5806</strain>
    </source>
</reference>
<feature type="coiled-coil region" evidence="4">
    <location>
        <begin position="16"/>
        <end position="43"/>
    </location>
</feature>
<evidence type="ECO:0000313" key="6">
    <source>
        <dbReference type="Proteomes" id="UP000236151"/>
    </source>
</evidence>
<keyword evidence="6" id="KW-1185">Reference proteome</keyword>
<sequence length="202" mass="23307">MLSIYEKLRHFNEVILKDAASERDEILRQLEESTQKRIDLEKSKFEEQARQLLYKETVQAENDKNNRISKAIIDSRHLLVKKREEIVNTILKDTRSLLEDFIQKDEAYLPYLARIIRQACNSAGDGDLVVYLRPEDAQRLAPLMDEVKKDLPPNTVFEQTNDDIIGGCKVFNKTTNTVVDETLAGKLEGSRDKVLEICDLKI</sequence>
<gene>
    <name evidence="5" type="ORF">CDQ84_09935</name>
</gene>
<keyword evidence="3" id="KW-0406">Ion transport</keyword>
<evidence type="ECO:0000256" key="1">
    <source>
        <dbReference type="ARBA" id="ARBA00005901"/>
    </source>
</evidence>
<dbReference type="Pfam" id="PF01991">
    <property type="entry name" value="vATP-synt_E"/>
    <property type="match status" value="1"/>
</dbReference>
<evidence type="ECO:0000256" key="2">
    <source>
        <dbReference type="ARBA" id="ARBA00022448"/>
    </source>
</evidence>
<name>A0A2K2FDW7_9CLOT</name>
<protein>
    <recommendedName>
        <fullName evidence="7">ATPase</fullName>
    </recommendedName>
</protein>
<keyword evidence="4" id="KW-0175">Coiled coil</keyword>
<comment type="caution">
    <text evidence="5">The sequence shown here is derived from an EMBL/GenBank/DDBJ whole genome shotgun (WGS) entry which is preliminary data.</text>
</comment>
<dbReference type="EMBL" id="NIOJ01000023">
    <property type="protein sequence ID" value="PNT98851.1"/>
    <property type="molecule type" value="Genomic_DNA"/>
</dbReference>
<dbReference type="Proteomes" id="UP000236151">
    <property type="component" value="Unassembled WGS sequence"/>
</dbReference>
<evidence type="ECO:0000313" key="5">
    <source>
        <dbReference type="EMBL" id="PNT98851.1"/>
    </source>
</evidence>
<dbReference type="InterPro" id="IPR038495">
    <property type="entry name" value="ATPase_E_C"/>
</dbReference>
<organism evidence="5 6">
    <name type="scientific">Clostridium thermosuccinogenes</name>
    <dbReference type="NCBI Taxonomy" id="84032"/>
    <lineage>
        <taxon>Bacteria</taxon>
        <taxon>Bacillati</taxon>
        <taxon>Bacillota</taxon>
        <taxon>Clostridia</taxon>
        <taxon>Eubacteriales</taxon>
        <taxon>Clostridiaceae</taxon>
        <taxon>Clostridium</taxon>
    </lineage>
</organism>
<accession>A0A2K2FDW7</accession>
<dbReference type="OrthoDB" id="1768593at2"/>
<evidence type="ECO:0000256" key="4">
    <source>
        <dbReference type="SAM" id="Coils"/>
    </source>
</evidence>
<dbReference type="GO" id="GO:0033178">
    <property type="term" value="C:proton-transporting two-sector ATPase complex, catalytic domain"/>
    <property type="evidence" value="ECO:0007669"/>
    <property type="project" value="InterPro"/>
</dbReference>
<keyword evidence="2" id="KW-0813">Transport</keyword>
<dbReference type="AlphaFoldDB" id="A0A2K2FDW7"/>
<evidence type="ECO:0000256" key="3">
    <source>
        <dbReference type="ARBA" id="ARBA00023065"/>
    </source>
</evidence>
<dbReference type="SUPFAM" id="SSF160527">
    <property type="entry name" value="V-type ATPase subunit E-like"/>
    <property type="match status" value="1"/>
</dbReference>
<dbReference type="GO" id="GO:0046961">
    <property type="term" value="F:proton-transporting ATPase activity, rotational mechanism"/>
    <property type="evidence" value="ECO:0007669"/>
    <property type="project" value="InterPro"/>
</dbReference>
<evidence type="ECO:0008006" key="7">
    <source>
        <dbReference type="Google" id="ProtNLM"/>
    </source>
</evidence>
<dbReference type="RefSeq" id="WP_103081586.1">
    <property type="nucleotide sequence ID" value="NZ_CP021850.1"/>
</dbReference>